<accession>A0ABD2YUM7</accession>
<dbReference type="Proteomes" id="UP001630127">
    <property type="component" value="Unassembled WGS sequence"/>
</dbReference>
<reference evidence="2 3" key="1">
    <citation type="submission" date="2024-11" db="EMBL/GenBank/DDBJ databases">
        <title>A near-complete genome assembly of Cinchona calisaya.</title>
        <authorList>
            <person name="Lian D.C."/>
            <person name="Zhao X.W."/>
            <person name="Wei L."/>
        </authorList>
    </citation>
    <scope>NUCLEOTIDE SEQUENCE [LARGE SCALE GENOMIC DNA]</scope>
    <source>
        <tissue evidence="2">Nenye</tissue>
    </source>
</reference>
<feature type="region of interest" description="Disordered" evidence="1">
    <location>
        <begin position="61"/>
        <end position="86"/>
    </location>
</feature>
<dbReference type="EMBL" id="JBJUIK010000012">
    <property type="protein sequence ID" value="KAL3509522.1"/>
    <property type="molecule type" value="Genomic_DNA"/>
</dbReference>
<keyword evidence="3" id="KW-1185">Reference proteome</keyword>
<evidence type="ECO:0000313" key="3">
    <source>
        <dbReference type="Proteomes" id="UP001630127"/>
    </source>
</evidence>
<feature type="compositionally biased region" description="Polar residues" evidence="1">
    <location>
        <begin position="22"/>
        <end position="46"/>
    </location>
</feature>
<name>A0ABD2YUM7_9GENT</name>
<proteinExistence type="predicted"/>
<dbReference type="AlphaFoldDB" id="A0ABD2YUM7"/>
<protein>
    <submittedName>
        <fullName evidence="2">Uncharacterized protein</fullName>
    </submittedName>
</protein>
<evidence type="ECO:0000313" key="2">
    <source>
        <dbReference type="EMBL" id="KAL3509522.1"/>
    </source>
</evidence>
<organism evidence="2 3">
    <name type="scientific">Cinchona calisaya</name>
    <dbReference type="NCBI Taxonomy" id="153742"/>
    <lineage>
        <taxon>Eukaryota</taxon>
        <taxon>Viridiplantae</taxon>
        <taxon>Streptophyta</taxon>
        <taxon>Embryophyta</taxon>
        <taxon>Tracheophyta</taxon>
        <taxon>Spermatophyta</taxon>
        <taxon>Magnoliopsida</taxon>
        <taxon>eudicotyledons</taxon>
        <taxon>Gunneridae</taxon>
        <taxon>Pentapetalae</taxon>
        <taxon>asterids</taxon>
        <taxon>lamiids</taxon>
        <taxon>Gentianales</taxon>
        <taxon>Rubiaceae</taxon>
        <taxon>Cinchonoideae</taxon>
        <taxon>Cinchoneae</taxon>
        <taxon>Cinchona</taxon>
    </lineage>
</organism>
<sequence length="86" mass="9491">MSLRHISRVYLRAVQALRDQNCKGSSIKPPNNTRPRSDSSTDNSNYVKMVSGSTVYMESVNKNASSSLDQQEEVSAHTFKPGLCSP</sequence>
<feature type="region of interest" description="Disordered" evidence="1">
    <location>
        <begin position="21"/>
        <end position="46"/>
    </location>
</feature>
<evidence type="ECO:0000256" key="1">
    <source>
        <dbReference type="SAM" id="MobiDB-lite"/>
    </source>
</evidence>
<comment type="caution">
    <text evidence="2">The sequence shown here is derived from an EMBL/GenBank/DDBJ whole genome shotgun (WGS) entry which is preliminary data.</text>
</comment>
<gene>
    <name evidence="2" type="ORF">ACH5RR_028923</name>
</gene>